<dbReference type="GO" id="GO:0003756">
    <property type="term" value="F:protein disulfide isomerase activity"/>
    <property type="evidence" value="ECO:0007669"/>
    <property type="project" value="TreeGrafter"/>
</dbReference>
<dbReference type="SUPFAM" id="SSF52833">
    <property type="entry name" value="Thioredoxin-like"/>
    <property type="match status" value="2"/>
</dbReference>
<evidence type="ECO:0000313" key="4">
    <source>
        <dbReference type="Proteomes" id="UP000595437"/>
    </source>
</evidence>
<reference evidence="4" key="1">
    <citation type="submission" date="2021-01" db="EMBL/GenBank/DDBJ databases">
        <title>Caligus Genome Assembly.</title>
        <authorList>
            <person name="Gallardo-Escarate C."/>
        </authorList>
    </citation>
    <scope>NUCLEOTIDE SEQUENCE [LARGE SCALE GENOMIC DNA]</scope>
</reference>
<dbReference type="Pfam" id="PF13848">
    <property type="entry name" value="Thioredoxin_6"/>
    <property type="match status" value="1"/>
</dbReference>
<dbReference type="AlphaFoldDB" id="A0A7T8GTT8"/>
<protein>
    <submittedName>
        <fullName evidence="3">Protein disulfide-isomerase</fullName>
    </submittedName>
</protein>
<evidence type="ECO:0000313" key="3">
    <source>
        <dbReference type="EMBL" id="QQP37456.1"/>
    </source>
</evidence>
<comment type="similarity">
    <text evidence="1">Belongs to the protein disulfide isomerase family.</text>
</comment>
<dbReference type="InterPro" id="IPR036249">
    <property type="entry name" value="Thioredoxin-like_sf"/>
</dbReference>
<accession>A0A7T8GTT8</accession>
<sequence length="399" mass="45697">PSSWARLTPRRRATRREVWRSRIPHTQVFPVTESHRVQRRTHGRYHHLRLEKKTGPPAATLKTDLKVAVVGLFESALSMDDETFFISSEEALFKEHDISGDSAIILLKKFDGGRNDLTEDFTVDPSVPSFLQRPSPHQEPHPLLHVCKSAEFDPTVKMLGNVAKEHKGKMLFVTIDTDEEDHKRILEFFGVKEEELPTMRLIKLEEDMSKFRPDVEELTESNIKSFIKSFFDGTSSSTFSPKRSLRTGDKEEVKVLVGKNFEEVALNKDKNVLQLVPIWDELGNKFADKEDIVLAKMDSTANELEDIKITDSPPSSYSRRETTKLSTITESEPSRDSPSAEANLLAVITMSFKLLHLIFVRGRWKTFKISHHHCKNARNPRIIKIIPPFPHSHDDDKIL</sequence>
<feature type="region of interest" description="Disordered" evidence="2">
    <location>
        <begin position="305"/>
        <end position="337"/>
    </location>
</feature>
<dbReference type="EMBL" id="CP045901">
    <property type="protein sequence ID" value="QQP37456.1"/>
    <property type="molecule type" value="Genomic_DNA"/>
</dbReference>
<dbReference type="PANTHER" id="PTHR18929">
    <property type="entry name" value="PROTEIN DISULFIDE ISOMERASE"/>
    <property type="match status" value="1"/>
</dbReference>
<dbReference type="CDD" id="cd02982">
    <property type="entry name" value="PDI_b'_family"/>
    <property type="match status" value="1"/>
</dbReference>
<dbReference type="PANTHER" id="PTHR18929:SF240">
    <property type="entry name" value="PROTEIN DISULFIDE-ISOMERASE"/>
    <property type="match status" value="1"/>
</dbReference>
<evidence type="ECO:0000256" key="1">
    <source>
        <dbReference type="ARBA" id="ARBA00006347"/>
    </source>
</evidence>
<proteinExistence type="inferred from homology"/>
<feature type="non-terminal residue" evidence="3">
    <location>
        <position position="1"/>
    </location>
</feature>
<dbReference type="GO" id="GO:0006457">
    <property type="term" value="P:protein folding"/>
    <property type="evidence" value="ECO:0007669"/>
    <property type="project" value="TreeGrafter"/>
</dbReference>
<dbReference type="GO" id="GO:0005783">
    <property type="term" value="C:endoplasmic reticulum"/>
    <property type="evidence" value="ECO:0007669"/>
    <property type="project" value="TreeGrafter"/>
</dbReference>
<dbReference type="GO" id="GO:0034976">
    <property type="term" value="P:response to endoplasmic reticulum stress"/>
    <property type="evidence" value="ECO:0007669"/>
    <property type="project" value="TreeGrafter"/>
</dbReference>
<dbReference type="OrthoDB" id="72053at2759"/>
<keyword evidence="3" id="KW-0413">Isomerase</keyword>
<evidence type="ECO:0000256" key="2">
    <source>
        <dbReference type="SAM" id="MobiDB-lite"/>
    </source>
</evidence>
<organism evidence="3 4">
    <name type="scientific">Caligus rogercresseyi</name>
    <name type="common">Sea louse</name>
    <dbReference type="NCBI Taxonomy" id="217165"/>
    <lineage>
        <taxon>Eukaryota</taxon>
        <taxon>Metazoa</taxon>
        <taxon>Ecdysozoa</taxon>
        <taxon>Arthropoda</taxon>
        <taxon>Crustacea</taxon>
        <taxon>Multicrustacea</taxon>
        <taxon>Hexanauplia</taxon>
        <taxon>Copepoda</taxon>
        <taxon>Siphonostomatoida</taxon>
        <taxon>Caligidae</taxon>
        <taxon>Caligus</taxon>
    </lineage>
</organism>
<dbReference type="Gene3D" id="3.40.30.10">
    <property type="entry name" value="Glutaredoxin"/>
    <property type="match status" value="3"/>
</dbReference>
<dbReference type="Proteomes" id="UP000595437">
    <property type="component" value="Chromosome 12"/>
</dbReference>
<name>A0A7T8GTT8_CALRO</name>
<keyword evidence="4" id="KW-1185">Reference proteome</keyword>
<gene>
    <name evidence="3" type="ORF">FKW44_017724</name>
</gene>